<dbReference type="EMBL" id="CP157802">
    <property type="protein sequence ID" value="XBQ20406.1"/>
    <property type="molecule type" value="Genomic_DNA"/>
</dbReference>
<dbReference type="KEGG" id="mamm:ABNF92_04430"/>
<evidence type="ECO:0008006" key="3">
    <source>
        <dbReference type="Google" id="ProtNLM"/>
    </source>
</evidence>
<gene>
    <name evidence="2" type="ORF">ABNF92_04430</name>
</gene>
<dbReference type="AlphaFoldDB" id="A0AAU7MPE6"/>
<protein>
    <recommendedName>
        <fullName evidence="3">PASTA domain-containing protein</fullName>
    </recommendedName>
</protein>
<evidence type="ECO:0000256" key="1">
    <source>
        <dbReference type="SAM" id="MobiDB-lite"/>
    </source>
</evidence>
<sequence>MGLFKKSPEQKAALEKERSERKAEEERKKAEYLRKREEKAFAESPAGKARAAKASGASIFQIDLPLSKTAATVIPLGDAYGQSSKTNDYAATIEAIEQEGWRLDHAGYVYRVTGSESREKALGSGQREAVTGEIIGIYIFRAESS</sequence>
<accession>A0AAU7MPE6</accession>
<evidence type="ECO:0000313" key="2">
    <source>
        <dbReference type="EMBL" id="XBQ20406.1"/>
    </source>
</evidence>
<organism evidence="2">
    <name type="scientific">Marinobacter sp. MMG032</name>
    <dbReference type="NCBI Taxonomy" id="3158548"/>
    <lineage>
        <taxon>Bacteria</taxon>
        <taxon>Pseudomonadati</taxon>
        <taxon>Pseudomonadota</taxon>
        <taxon>Gammaproteobacteria</taxon>
        <taxon>Pseudomonadales</taxon>
        <taxon>Marinobacteraceae</taxon>
        <taxon>Marinobacter</taxon>
    </lineage>
</organism>
<name>A0AAU7MPE6_9GAMM</name>
<proteinExistence type="predicted"/>
<dbReference type="RefSeq" id="WP_349343556.1">
    <property type="nucleotide sequence ID" value="NZ_CP157802.1"/>
</dbReference>
<feature type="region of interest" description="Disordered" evidence="1">
    <location>
        <begin position="1"/>
        <end position="32"/>
    </location>
</feature>
<reference evidence="2" key="1">
    <citation type="submission" date="2024-05" db="EMBL/GenBank/DDBJ databases">
        <title>Draft Genome Sequences of Flagellimonas sp. MMG031 and Marinobacter sp. MMG032 Isolated from the dinoflagellate Symbiodinium pilosum.</title>
        <authorList>
            <person name="Shikuma N.J."/>
            <person name="Farrell M.V."/>
        </authorList>
    </citation>
    <scope>NUCLEOTIDE SEQUENCE</scope>
    <source>
        <strain evidence="2">MMG032</strain>
    </source>
</reference>